<dbReference type="PROSITE" id="PS01085">
    <property type="entry name" value="RIBUL_P_3_EPIMER_1"/>
    <property type="match status" value="1"/>
</dbReference>
<gene>
    <name evidence="9" type="ORF">JP36_10770</name>
</gene>
<accession>A0A0A2XT86</accession>
<comment type="catalytic activity">
    <reaction evidence="8">
        <text>D-allulose 6-phosphate = keto-D-fructose 6-phosphate</text>
        <dbReference type="Rhea" id="RHEA:28426"/>
        <dbReference type="ChEBI" id="CHEBI:57579"/>
        <dbReference type="ChEBI" id="CHEBI:61519"/>
    </reaction>
</comment>
<evidence type="ECO:0000313" key="9">
    <source>
        <dbReference type="EMBL" id="KGQ35616.1"/>
    </source>
</evidence>
<comment type="cofactor">
    <cofactor evidence="2">
        <name>Mn(2+)</name>
        <dbReference type="ChEBI" id="CHEBI:29035"/>
    </cofactor>
</comment>
<feature type="binding site" evidence="8">
    <location>
        <position position="63"/>
    </location>
    <ligand>
        <name>substrate</name>
    </ligand>
</feature>
<feature type="active site" description="Proton donor" evidence="8">
    <location>
        <position position="173"/>
    </location>
</feature>
<comment type="pathway">
    <text evidence="8">Carbohydrate degradation; D-allose degradation.</text>
</comment>
<evidence type="ECO:0000256" key="4">
    <source>
        <dbReference type="ARBA" id="ARBA00001947"/>
    </source>
</evidence>
<evidence type="ECO:0000256" key="3">
    <source>
        <dbReference type="ARBA" id="ARBA00001941"/>
    </source>
</evidence>
<dbReference type="PANTHER" id="PTHR11749">
    <property type="entry name" value="RIBULOSE-5-PHOSPHATE-3-EPIMERASE"/>
    <property type="match status" value="1"/>
</dbReference>
<dbReference type="CDD" id="cd00429">
    <property type="entry name" value="RPE"/>
    <property type="match status" value="1"/>
</dbReference>
<dbReference type="GO" id="GO:0019316">
    <property type="term" value="P:D-allose catabolic process"/>
    <property type="evidence" value="ECO:0007669"/>
    <property type="project" value="UniProtKB-UniRule"/>
</dbReference>
<dbReference type="InterPro" id="IPR011060">
    <property type="entry name" value="RibuloseP-bd_barrel"/>
</dbReference>
<dbReference type="GO" id="GO:0046872">
    <property type="term" value="F:metal ion binding"/>
    <property type="evidence" value="ECO:0007669"/>
    <property type="project" value="UniProtKB-UniRule"/>
</dbReference>
<comment type="cofactor">
    <cofactor evidence="8">
        <name>a divalent metal cation</name>
        <dbReference type="ChEBI" id="CHEBI:60240"/>
    </cofactor>
</comment>
<feature type="binding site" evidence="8">
    <location>
        <begin position="195"/>
        <end position="197"/>
    </location>
    <ligand>
        <name>substrate</name>
    </ligand>
</feature>
<keyword evidence="7 8" id="KW-0413">Isomerase</keyword>
<evidence type="ECO:0000256" key="6">
    <source>
        <dbReference type="ARBA" id="ARBA00022723"/>
    </source>
</evidence>
<dbReference type="InterPro" id="IPR000056">
    <property type="entry name" value="Ribul_P_3_epim-like"/>
</dbReference>
<evidence type="ECO:0000256" key="1">
    <source>
        <dbReference type="ARBA" id="ARBA00001782"/>
    </source>
</evidence>
<dbReference type="GO" id="GO:0005737">
    <property type="term" value="C:cytoplasm"/>
    <property type="evidence" value="ECO:0007669"/>
    <property type="project" value="UniProtKB-ARBA"/>
</dbReference>
<keyword evidence="6 8" id="KW-0479">Metal-binding</keyword>
<dbReference type="EC" id="5.1.3.-" evidence="8"/>
<comment type="cofactor">
    <cofactor evidence="3">
        <name>Co(2+)</name>
        <dbReference type="ChEBI" id="CHEBI:48828"/>
    </cofactor>
</comment>
<dbReference type="GO" id="GO:0004750">
    <property type="term" value="F:D-ribulose-phosphate 3-epimerase activity"/>
    <property type="evidence" value="ECO:0007669"/>
    <property type="project" value="UniProtKB-UniRule"/>
</dbReference>
<comment type="cofactor">
    <cofactor evidence="5">
        <name>Fe(2+)</name>
        <dbReference type="ChEBI" id="CHEBI:29033"/>
    </cofactor>
</comment>
<comment type="function">
    <text evidence="8">Catalyzes the reversible epimerization of D-allulose 6-phosphate to D-fructose 6-phosphate. Can also catalyze with lower efficiency the reversible epimerization of D-ribulose 5-phosphate to D-xylulose 5-phosphate.</text>
</comment>
<feature type="binding site" evidence="8">
    <location>
        <begin position="173"/>
        <end position="175"/>
    </location>
    <ligand>
        <name>substrate</name>
    </ligand>
</feature>
<dbReference type="eggNOG" id="COG0036">
    <property type="taxonomic scope" value="Bacteria"/>
</dbReference>
<dbReference type="NCBIfam" id="NF004076">
    <property type="entry name" value="PRK05581.1-4"/>
    <property type="match status" value="1"/>
</dbReference>
<keyword evidence="8" id="KW-0119">Carbohydrate metabolism</keyword>
<feature type="binding site" evidence="8">
    <location>
        <begin position="140"/>
        <end position="143"/>
    </location>
    <ligand>
        <name>substrate</name>
    </ligand>
</feature>
<evidence type="ECO:0000256" key="5">
    <source>
        <dbReference type="ARBA" id="ARBA00001954"/>
    </source>
</evidence>
<feature type="binding site" evidence="8">
    <location>
        <position position="30"/>
    </location>
    <ligand>
        <name>a divalent metal cation</name>
        <dbReference type="ChEBI" id="CHEBI:60240"/>
    </ligand>
</feature>
<dbReference type="NCBIfam" id="NF007266">
    <property type="entry name" value="PRK09722.1"/>
    <property type="match status" value="1"/>
</dbReference>
<dbReference type="InterPro" id="IPR013785">
    <property type="entry name" value="Aldolase_TIM"/>
</dbReference>
<comment type="cofactor">
    <cofactor evidence="4">
        <name>Zn(2+)</name>
        <dbReference type="ChEBI" id="CHEBI:29105"/>
    </cofactor>
</comment>
<evidence type="ECO:0000313" key="10">
    <source>
        <dbReference type="Proteomes" id="UP000030539"/>
    </source>
</evidence>
<dbReference type="Pfam" id="PF00834">
    <property type="entry name" value="Ribul_P_3_epim"/>
    <property type="match status" value="1"/>
</dbReference>
<protein>
    <recommendedName>
        <fullName evidence="8">Putative D-allulose-6-phosphate 3-epimerase</fullName>
        <ecNumber evidence="8">5.1.3.-</ecNumber>
    </recommendedName>
</protein>
<feature type="binding site" evidence="8">
    <location>
        <position position="63"/>
    </location>
    <ligand>
        <name>a divalent metal cation</name>
        <dbReference type="ChEBI" id="CHEBI:60240"/>
    </ligand>
</feature>
<feature type="binding site" evidence="8">
    <location>
        <position position="173"/>
    </location>
    <ligand>
        <name>a divalent metal cation</name>
        <dbReference type="ChEBI" id="CHEBI:60240"/>
    </ligand>
</feature>
<dbReference type="SUPFAM" id="SSF51366">
    <property type="entry name" value="Ribulose-phoshate binding barrel"/>
    <property type="match status" value="1"/>
</dbReference>
<feature type="active site" description="Proton acceptor" evidence="8">
    <location>
        <position position="32"/>
    </location>
</feature>
<dbReference type="InterPro" id="IPR043677">
    <property type="entry name" value="AlluloseP_3_epimer_AlsE"/>
</dbReference>
<dbReference type="EMBL" id="JPXX01000039">
    <property type="protein sequence ID" value="KGQ35616.1"/>
    <property type="molecule type" value="Genomic_DNA"/>
</dbReference>
<comment type="similarity">
    <text evidence="8">Belongs to the ribulose-phosphate 3-epimerase family. AlsE subfamily.</text>
</comment>
<sequence>MLISPSLMCMDLLKFKQQIEFLDQHVDYFHIDIMDGHYVPNLTLSPFFVQQVNRIASKPLDCHLMVTKPENYIDDLAKAGADMITLHVETISGQAFRLFEKIRTLGMKIGLIFNPETPIEAAKYYLHKIDKVTVLTVDPGFAGQSFIPEMLDKIEELKQYREKNKLNYLIEIDGSCNPKTFKTLLNVGADVFIVGSSGLFNNNPDIEIAWNMMVQSINESHIG</sequence>
<dbReference type="UniPathway" id="UPA00361"/>
<proteinExistence type="inferred from homology"/>
<name>A0A0A2XT86_9PAST</name>
<evidence type="ECO:0000256" key="8">
    <source>
        <dbReference type="HAMAP-Rule" id="MF_02226"/>
    </source>
</evidence>
<evidence type="ECO:0000256" key="2">
    <source>
        <dbReference type="ARBA" id="ARBA00001936"/>
    </source>
</evidence>
<dbReference type="AlphaFoldDB" id="A0A0A2XT86"/>
<dbReference type="FunFam" id="3.20.20.70:FF:000004">
    <property type="entry name" value="Ribulose-phosphate 3-epimerase"/>
    <property type="match status" value="1"/>
</dbReference>
<dbReference type="GO" id="GO:0034700">
    <property type="term" value="F:allulose 6-phosphate 3-epimerase activity"/>
    <property type="evidence" value="ECO:0007669"/>
    <property type="project" value="UniProtKB-UniRule"/>
</dbReference>
<comment type="catalytic activity">
    <reaction evidence="1">
        <text>D-ribulose 5-phosphate = D-xylulose 5-phosphate</text>
        <dbReference type="Rhea" id="RHEA:13677"/>
        <dbReference type="ChEBI" id="CHEBI:57737"/>
        <dbReference type="ChEBI" id="CHEBI:58121"/>
        <dbReference type="EC" id="5.1.3.1"/>
    </reaction>
</comment>
<evidence type="ECO:0000256" key="7">
    <source>
        <dbReference type="ARBA" id="ARBA00023235"/>
    </source>
</evidence>
<dbReference type="STRING" id="155515.JP36_10770"/>
<dbReference type="InterPro" id="IPR026019">
    <property type="entry name" value="Ribul_P_3_epim"/>
</dbReference>
<dbReference type="GO" id="GO:0006098">
    <property type="term" value="P:pentose-phosphate shunt"/>
    <property type="evidence" value="ECO:0007669"/>
    <property type="project" value="UniProtKB-UniRule"/>
</dbReference>
<comment type="caution">
    <text evidence="9">The sequence shown here is derived from an EMBL/GenBank/DDBJ whole genome shotgun (WGS) entry which is preliminary data.</text>
</comment>
<dbReference type="Proteomes" id="UP000030539">
    <property type="component" value="Unassembled WGS sequence"/>
</dbReference>
<dbReference type="Gene3D" id="3.20.20.70">
    <property type="entry name" value="Aldolase class I"/>
    <property type="match status" value="1"/>
</dbReference>
<feature type="binding site" evidence="8">
    <location>
        <position position="32"/>
    </location>
    <ligand>
        <name>a divalent metal cation</name>
        <dbReference type="ChEBI" id="CHEBI:60240"/>
    </ligand>
</feature>
<dbReference type="NCBIfam" id="TIGR01163">
    <property type="entry name" value="rpe"/>
    <property type="match status" value="1"/>
</dbReference>
<organism evidence="9 10">
    <name type="scientific">Gallibacterium genomosp. 1</name>
    <dbReference type="NCBI Taxonomy" id="155515"/>
    <lineage>
        <taxon>Bacteria</taxon>
        <taxon>Pseudomonadati</taxon>
        <taxon>Pseudomonadota</taxon>
        <taxon>Gammaproteobacteria</taxon>
        <taxon>Pasteurellales</taxon>
        <taxon>Pasteurellaceae</taxon>
        <taxon>Gallibacterium</taxon>
    </lineage>
</organism>
<reference evidence="9 10" key="1">
    <citation type="submission" date="2014-08" db="EMBL/GenBank/DDBJ databases">
        <title>Chaperone-usher fimbriae in a diverse selection of Gallibacterium genomes.</title>
        <authorList>
            <person name="Kudirkiene E."/>
            <person name="Bager R.J."/>
            <person name="Johnson T.J."/>
            <person name="Bojesen A.M."/>
        </authorList>
    </citation>
    <scope>NUCLEOTIDE SEQUENCE [LARGE SCALE GENOMIC DNA]</scope>
    <source>
        <strain evidence="9 10">CCM5974</strain>
    </source>
</reference>
<dbReference type="HAMAP" id="MF_02226">
    <property type="entry name" value="AlluloseP_3_epimer"/>
    <property type="match status" value="1"/>
</dbReference>